<evidence type="ECO:0000313" key="5">
    <source>
        <dbReference type="Proteomes" id="UP001317259"/>
    </source>
</evidence>
<reference evidence="4 5" key="1">
    <citation type="submission" date="2022-04" db="EMBL/GenBank/DDBJ databases">
        <title>Genome draft of Actinomadura sp. ATCC 31491.</title>
        <authorList>
            <person name="Shi X."/>
            <person name="Du Y."/>
        </authorList>
    </citation>
    <scope>NUCLEOTIDE SEQUENCE [LARGE SCALE GENOMIC DNA]</scope>
    <source>
        <strain evidence="4 5">ATCC 31491</strain>
    </source>
</reference>
<keyword evidence="1" id="KW-0175">Coiled coil</keyword>
<protein>
    <submittedName>
        <fullName evidence="4">Uncharacterized protein</fullName>
    </submittedName>
</protein>
<gene>
    <name evidence="4" type="ORF">MF672_049315</name>
</gene>
<evidence type="ECO:0000256" key="2">
    <source>
        <dbReference type="SAM" id="MobiDB-lite"/>
    </source>
</evidence>
<accession>A0ABT0GAX5</accession>
<feature type="region of interest" description="Disordered" evidence="2">
    <location>
        <begin position="296"/>
        <end position="350"/>
    </location>
</feature>
<evidence type="ECO:0000256" key="3">
    <source>
        <dbReference type="SAM" id="SignalP"/>
    </source>
</evidence>
<feature type="region of interest" description="Disordered" evidence="2">
    <location>
        <begin position="258"/>
        <end position="282"/>
    </location>
</feature>
<proteinExistence type="predicted"/>
<comment type="caution">
    <text evidence="4">The sequence shown here is derived from an EMBL/GenBank/DDBJ whole genome shotgun (WGS) entry which is preliminary data.</text>
</comment>
<feature type="chain" id="PRO_5045248099" evidence="3">
    <location>
        <begin position="19"/>
        <end position="556"/>
    </location>
</feature>
<dbReference type="RefSeq" id="WP_242376248.1">
    <property type="nucleotide sequence ID" value="NZ_JAKRKC020000003.1"/>
</dbReference>
<keyword evidence="3" id="KW-0732">Signal</keyword>
<feature type="coiled-coil region" evidence="1">
    <location>
        <begin position="522"/>
        <end position="549"/>
    </location>
</feature>
<name>A0ABT0GAX5_9ACTN</name>
<evidence type="ECO:0000256" key="1">
    <source>
        <dbReference type="SAM" id="Coils"/>
    </source>
</evidence>
<sequence length="556" mass="61100">MKITLPLPRMLTSLFVIAAERLPIELDAFVPWRVAGPYRKAAVSAIGSGLVTLARHATPWKPVATTLSDHDRRRLRRAKEHVVVTAAAPPYRLPGVVQTARAIARCLARACDGVLIDPLAGGAVDACGRGPGEPPDFSLGDDWLGWDVQVHDAATCPPWDPADTAACDCLRMTSRGLRRFALPEITLDGASCAHTLCATSLLRAVAHHLVAGQLAYLQAHPGAAHRRLDDFLRIQPDGAGSPFGVQLTPYDAGLGELGRTGSIRAQGRPGARHRPGHLPEGRPALRFHRLTQHLALRHPQRPARHPDHDRLPPARPRPPPRRLTAHAGGGKGHSLTGEAPAPSEPLAISGRQSDVIRFEMIDEDLRTARRRARRWVELDEQRGAIADQIQNTREALDAVGAWDPEGVAVEEAKLKAFDRALASVERELAEVGPARELYEELLLRRERRLTESADPRGAELLEIGRLLAELDVELPARDRARTAGRAALRRPGDREAMTVFVRRLRALGMEIEEGTLDGARGLREGRALVHDLETRCRELEDLRGRLRTRREELLLA</sequence>
<dbReference type="Proteomes" id="UP001317259">
    <property type="component" value="Unassembled WGS sequence"/>
</dbReference>
<organism evidence="4 5">
    <name type="scientific">Actinomadura luzonensis</name>
    <dbReference type="NCBI Taxonomy" id="2805427"/>
    <lineage>
        <taxon>Bacteria</taxon>
        <taxon>Bacillati</taxon>
        <taxon>Actinomycetota</taxon>
        <taxon>Actinomycetes</taxon>
        <taxon>Streptosporangiales</taxon>
        <taxon>Thermomonosporaceae</taxon>
        <taxon>Actinomadura</taxon>
    </lineage>
</organism>
<feature type="signal peptide" evidence="3">
    <location>
        <begin position="1"/>
        <end position="18"/>
    </location>
</feature>
<evidence type="ECO:0000313" key="4">
    <source>
        <dbReference type="EMBL" id="MCK2221757.1"/>
    </source>
</evidence>
<keyword evidence="5" id="KW-1185">Reference proteome</keyword>
<dbReference type="EMBL" id="JAKRKC020000003">
    <property type="protein sequence ID" value="MCK2221757.1"/>
    <property type="molecule type" value="Genomic_DNA"/>
</dbReference>